<keyword evidence="4" id="KW-1185">Reference proteome</keyword>
<dbReference type="NCBIfam" id="TIGR03446">
    <property type="entry name" value="mycothiol_Mca"/>
    <property type="match status" value="1"/>
</dbReference>
<keyword evidence="2" id="KW-0378">Hydrolase</keyword>
<dbReference type="HAMAP" id="MF_01482">
    <property type="entry name" value="Mca"/>
    <property type="match status" value="1"/>
</dbReference>
<feature type="binding site" evidence="2">
    <location>
        <position position="9"/>
    </location>
    <ligand>
        <name>Zn(2+)</name>
        <dbReference type="ChEBI" id="CHEBI:29105"/>
    </ligand>
</feature>
<dbReference type="GO" id="GO:0010126">
    <property type="term" value="P:mycothiol metabolic process"/>
    <property type="evidence" value="ECO:0007669"/>
    <property type="project" value="UniProtKB-UniRule"/>
</dbReference>
<keyword evidence="1 2" id="KW-0862">Zinc</keyword>
<dbReference type="GO" id="GO:0008270">
    <property type="term" value="F:zinc ion binding"/>
    <property type="evidence" value="ECO:0007669"/>
    <property type="project" value="UniProtKB-UniRule"/>
</dbReference>
<gene>
    <name evidence="2 3" type="primary">mca</name>
    <name evidence="3" type="ORF">G3T37_04760</name>
</gene>
<name>A0A7C9TQ36_9MICO</name>
<dbReference type="InterPro" id="IPR017811">
    <property type="entry name" value="Mca"/>
</dbReference>
<evidence type="ECO:0000313" key="4">
    <source>
        <dbReference type="Proteomes" id="UP000479756"/>
    </source>
</evidence>
<dbReference type="Pfam" id="PF02585">
    <property type="entry name" value="PIG-L"/>
    <property type="match status" value="1"/>
</dbReference>
<dbReference type="PANTHER" id="PTHR12993:SF11">
    <property type="entry name" value="N-ACETYLGLUCOSAMINYL-PHOSPHATIDYLINOSITOL DE-N-ACETYLASE"/>
    <property type="match status" value="1"/>
</dbReference>
<dbReference type="GO" id="GO:0010127">
    <property type="term" value="P:mycothiol-dependent detoxification"/>
    <property type="evidence" value="ECO:0007669"/>
    <property type="project" value="UniProtKB-UniRule"/>
</dbReference>
<sequence length="284" mass="32491">MAVHAHPDDESSKGAATSAYYRSRGAEVLVVSCTGGQRGDILNDQLEERVRAERDLPGLRRIEMGRARELLDIDHVWLGYEDSGMPGEGEPLPVNSFASIPLEISAEPLVRIIRRFRPQVMTTYDEQGGYPHPDHIRTHEISVYAREAAADPTRYPDAGPAWRIHKLYYDRVFNGPRMNATYERLVEREPESPLLAQLEDMKRWLDRPDLATTHVPVGDFFEVRDAALRAHASQVPADSFFFFWPNDLQREAWPYEDFQLVHSYVETQLPESDLFAGIDDEEPE</sequence>
<feature type="binding site" evidence="2">
    <location>
        <position position="6"/>
    </location>
    <ligand>
        <name>Zn(2+)</name>
        <dbReference type="ChEBI" id="CHEBI:29105"/>
    </ligand>
</feature>
<comment type="caution">
    <text evidence="3">The sequence shown here is derived from an EMBL/GenBank/DDBJ whole genome shotgun (WGS) entry which is preliminary data.</text>
</comment>
<protein>
    <recommendedName>
        <fullName evidence="2">Mycothiol S-conjugate amidase</fullName>
        <ecNumber evidence="2">3.5.1.115</ecNumber>
    </recommendedName>
</protein>
<proteinExistence type="inferred from homology"/>
<feature type="binding site" evidence="2">
    <location>
        <position position="135"/>
    </location>
    <ligand>
        <name>Zn(2+)</name>
        <dbReference type="ChEBI" id="CHEBI:29105"/>
    </ligand>
</feature>
<evidence type="ECO:0000313" key="3">
    <source>
        <dbReference type="EMBL" id="NEM90661.1"/>
    </source>
</evidence>
<reference evidence="3 4" key="1">
    <citation type="journal article" date="2014" name="Int. J. Syst. Evol. Microbiol.">
        <title>Description of Galbitalea soli gen. nov., sp. nov., and Frondihabitans sucicola sp. nov.</title>
        <authorList>
            <person name="Kim S.J."/>
            <person name="Lim J.M."/>
            <person name="Ahn J.H."/>
            <person name="Weon H.Y."/>
            <person name="Hamada M."/>
            <person name="Suzuki K."/>
            <person name="Ahn T.Y."/>
            <person name="Kwon S.W."/>
        </authorList>
    </citation>
    <scope>NUCLEOTIDE SEQUENCE [LARGE SCALE GENOMIC DNA]</scope>
    <source>
        <strain evidence="3 4">NBRC 108727</strain>
    </source>
</reference>
<dbReference type="PANTHER" id="PTHR12993">
    <property type="entry name" value="N-ACETYLGLUCOSAMINYL-PHOSPHATIDYLINOSITOL DE-N-ACETYLASE-RELATED"/>
    <property type="match status" value="1"/>
</dbReference>
<comment type="subunit">
    <text evidence="2">Monomer.</text>
</comment>
<dbReference type="SUPFAM" id="SSF102588">
    <property type="entry name" value="LmbE-like"/>
    <property type="match status" value="1"/>
</dbReference>
<dbReference type="Gene3D" id="3.40.50.10320">
    <property type="entry name" value="LmbE-like"/>
    <property type="match status" value="1"/>
</dbReference>
<dbReference type="EMBL" id="JAAGWZ010000001">
    <property type="protein sequence ID" value="NEM90661.1"/>
    <property type="molecule type" value="Genomic_DNA"/>
</dbReference>
<comment type="cofactor">
    <cofactor evidence="2">
        <name>Zn(2+)</name>
        <dbReference type="ChEBI" id="CHEBI:29105"/>
    </cofactor>
    <text evidence="2">Binds 1 zinc ion per subunit.</text>
</comment>
<dbReference type="Proteomes" id="UP000479756">
    <property type="component" value="Unassembled WGS sequence"/>
</dbReference>
<evidence type="ECO:0000256" key="2">
    <source>
        <dbReference type="HAMAP-Rule" id="MF_01482"/>
    </source>
</evidence>
<dbReference type="InterPro" id="IPR003737">
    <property type="entry name" value="GlcNAc_PI_deacetylase-related"/>
</dbReference>
<dbReference type="AlphaFoldDB" id="A0A7C9TQ36"/>
<comment type="similarity">
    <text evidence="2">Belongs to the MshB deacetylase family. Mca subfamily.</text>
</comment>
<accession>A0A7C9TQ36</accession>
<dbReference type="GO" id="GO:0016811">
    <property type="term" value="F:hydrolase activity, acting on carbon-nitrogen (but not peptide) bonds, in linear amides"/>
    <property type="evidence" value="ECO:0007669"/>
    <property type="project" value="TreeGrafter"/>
</dbReference>
<keyword evidence="2" id="KW-0479">Metal-binding</keyword>
<comment type="function">
    <text evidence="2">A mycothiol (MSH, N-acetylcysteinyl-glucosaminyl-inositol) S-conjugate amidase, it recycles conjugated MSH to the N-acetyl cysteine conjugate (AcCys S-conjugate, a mercapturic acid) and the MSH precursor. Involved in MSH-dependent detoxification of a number of alkylating agents and antibiotics.</text>
</comment>
<dbReference type="EC" id="3.5.1.115" evidence="2"/>
<dbReference type="InterPro" id="IPR024078">
    <property type="entry name" value="LmbE-like_dom_sf"/>
</dbReference>
<organism evidence="3 4">
    <name type="scientific">Galbitalea soli</name>
    <dbReference type="NCBI Taxonomy" id="1268042"/>
    <lineage>
        <taxon>Bacteria</taxon>
        <taxon>Bacillati</taxon>
        <taxon>Actinomycetota</taxon>
        <taxon>Actinomycetes</taxon>
        <taxon>Micrococcales</taxon>
        <taxon>Microbacteriaceae</taxon>
        <taxon>Galbitalea</taxon>
    </lineage>
</organism>
<comment type="catalytic activity">
    <reaction evidence="2">
        <text>mycothiol S-conjugate + H2O = an N-acetyl-L-cysteine-S-conjugate + 1D-myo-inositol 2-amino-2-deoxy-alpha-D-glucopyranoside</text>
        <dbReference type="Rhea" id="RHEA:36543"/>
        <dbReference type="ChEBI" id="CHEBI:15377"/>
        <dbReference type="ChEBI" id="CHEBI:58718"/>
        <dbReference type="ChEBI" id="CHEBI:58886"/>
        <dbReference type="ChEBI" id="CHEBI:59633"/>
        <dbReference type="EC" id="3.5.1.115"/>
    </reaction>
</comment>
<evidence type="ECO:0000256" key="1">
    <source>
        <dbReference type="ARBA" id="ARBA00022833"/>
    </source>
</evidence>